<dbReference type="GO" id="GO:0007156">
    <property type="term" value="P:homophilic cell adhesion via plasma membrane adhesion molecules"/>
    <property type="evidence" value="ECO:0007669"/>
    <property type="project" value="InterPro"/>
</dbReference>
<evidence type="ECO:0000256" key="15">
    <source>
        <dbReference type="RuleBase" id="RU003318"/>
    </source>
</evidence>
<dbReference type="OMA" id="NLAWHNI"/>
<keyword evidence="12 17" id="KW-0472">Membrane</keyword>
<feature type="chain" id="PRO_5018294866" evidence="18">
    <location>
        <begin position="20"/>
        <end position="769"/>
    </location>
</feature>
<evidence type="ECO:0000256" key="14">
    <source>
        <dbReference type="PROSITE-ProRule" id="PRU00043"/>
    </source>
</evidence>
<dbReference type="AlphaFoldDB" id="A0A3P8WMI4"/>
<dbReference type="GO" id="GO:0044331">
    <property type="term" value="P:cell-cell adhesion mediated by cadherin"/>
    <property type="evidence" value="ECO:0007669"/>
    <property type="project" value="TreeGrafter"/>
</dbReference>
<dbReference type="GO" id="GO:0034332">
    <property type="term" value="P:adherens junction organization"/>
    <property type="evidence" value="ECO:0007669"/>
    <property type="project" value="TreeGrafter"/>
</dbReference>
<dbReference type="Gene3D" id="2.60.40.60">
    <property type="entry name" value="Cadherins"/>
    <property type="match status" value="5"/>
</dbReference>
<dbReference type="FunFam" id="2.60.40.60:FF:000008">
    <property type="entry name" value="Cadherin 24"/>
    <property type="match status" value="1"/>
</dbReference>
<feature type="domain" description="Cadherin" evidence="19">
    <location>
        <begin position="76"/>
        <end position="156"/>
    </location>
</feature>
<dbReference type="SUPFAM" id="SSF49313">
    <property type="entry name" value="Cadherin-like"/>
    <property type="match status" value="5"/>
</dbReference>
<dbReference type="InterPro" id="IPR039808">
    <property type="entry name" value="Cadherin"/>
</dbReference>
<feature type="domain" description="Cadherin" evidence="19">
    <location>
        <begin position="469"/>
        <end position="585"/>
    </location>
</feature>
<keyword evidence="13" id="KW-0325">Glycoprotein</keyword>
<dbReference type="Ensembl" id="ENSCSET00000027084.1">
    <property type="protein sequence ID" value="ENSCSEP00000026731.1"/>
    <property type="gene ID" value="ENSCSEG00000017063.1"/>
</dbReference>
<dbReference type="GO" id="GO:0099560">
    <property type="term" value="P:synaptic membrane adhesion"/>
    <property type="evidence" value="ECO:0007669"/>
    <property type="project" value="TreeGrafter"/>
</dbReference>
<dbReference type="CDD" id="cd11304">
    <property type="entry name" value="Cadherin_repeat"/>
    <property type="match status" value="5"/>
</dbReference>
<dbReference type="GO" id="GO:0016339">
    <property type="term" value="P:calcium-dependent cell-cell adhesion via plasma membrane cell adhesion molecules"/>
    <property type="evidence" value="ECO:0007669"/>
    <property type="project" value="TreeGrafter"/>
</dbReference>
<keyword evidence="9 15" id="KW-0130">Cell adhesion</keyword>
<protein>
    <submittedName>
        <fullName evidence="20">Cadherin 6</fullName>
    </submittedName>
</protein>
<dbReference type="PROSITE" id="PS00232">
    <property type="entry name" value="CADHERIN_1"/>
    <property type="match status" value="2"/>
</dbReference>
<dbReference type="InterPro" id="IPR000233">
    <property type="entry name" value="Cadherin_Y-type_LIR"/>
</dbReference>
<dbReference type="STRING" id="244447.ENSCSEP00000026731"/>
<dbReference type="GeneTree" id="ENSGT00940000154673"/>
<comment type="function">
    <text evidence="16">Cadherins are calcium-dependent cell adhesion proteins.</text>
</comment>
<evidence type="ECO:0000256" key="16">
    <source>
        <dbReference type="RuleBase" id="RU004357"/>
    </source>
</evidence>
<dbReference type="FunFam" id="2.60.40.60:FF:000014">
    <property type="entry name" value="Cadherin 8"/>
    <property type="match status" value="1"/>
</dbReference>
<dbReference type="FunCoup" id="A0A3P8WMI4">
    <property type="interactions" value="43"/>
</dbReference>
<evidence type="ECO:0000256" key="13">
    <source>
        <dbReference type="ARBA" id="ARBA00023180"/>
    </source>
</evidence>
<name>A0A3P8WMI4_CYNSE</name>
<evidence type="ECO:0000256" key="1">
    <source>
        <dbReference type="ARBA" id="ARBA00004251"/>
    </source>
</evidence>
<keyword evidence="7" id="KW-0677">Repeat</keyword>
<evidence type="ECO:0000313" key="21">
    <source>
        <dbReference type="Proteomes" id="UP000265120"/>
    </source>
</evidence>
<evidence type="ECO:0000256" key="2">
    <source>
        <dbReference type="ARBA" id="ARBA00004536"/>
    </source>
</evidence>
<dbReference type="PROSITE" id="PS50268">
    <property type="entry name" value="CADHERIN_2"/>
    <property type="match status" value="5"/>
</dbReference>
<evidence type="ECO:0000256" key="3">
    <source>
        <dbReference type="ARBA" id="ARBA00022475"/>
    </source>
</evidence>
<feature type="domain" description="Cadherin" evidence="19">
    <location>
        <begin position="382"/>
        <end position="469"/>
    </location>
</feature>
<evidence type="ECO:0000256" key="4">
    <source>
        <dbReference type="ARBA" id="ARBA00022692"/>
    </source>
</evidence>
<sequence>MRTLLLCITWLCLCLSLEGLSLISWRTEAVDGRGSGAAIRGKKLLRRVKRGWMWNQFFLQEEYTGSDYQYIGKLQSDQDHGNGVVRYVLSGEGAGSIFVIDQNNGDLHATRRLDREEKSFYILRATVVDKRTGQKLEPETEFTIKLHDINDNEPTFSKEVYTATVPERSDIGTSIIQVTATDADDSMYGSSAKLVYSISQGHPYFSVDPNTGVIRTALGPGDMDREQREHYQVVIEAKDMAGQRGGLTGTTVVNISLTDVNDNPPRFTQSIYQFRVPELAKSGTPVGRIQATDRDVGRNAEMYFTIISGDGMDVYEIFTDKDTQEGVITVSKPLDFEKKPSYTVEIQVQNTHMDPRFMSAGSKDVATVRIAVEDMDEPPMFDKASYVMELKEDAEVGVAVGSVSAVDPDAARSMVKYSIDRRTDMDRLFNIHPGNGSVFLLKRLDREEASSHVPVYIQVLDINDNPPTFATVYETFVCERTKAGQPIQTVSAVDADEPSSGHKFFFSLAPEKMHRSNFTVRDNGDNTASILTRRASYSRLHQSIYLVPVVITDGDYPMQSSTGTLTVRVCTCDRDGNMELCNPEALSSSAGISTGALIAILLCAIILLMIVVLFTALKRQRKQEPLIISKEDVRDNVVSYNDEGGGEEDTQAFDIGALRHPDAATSMEESAKQRRDIIPTDTLLVSRDNGDVREFINQRILENDCNPTAPPYDSLATYAYEGTGSVAESLSSLGSVSSEAEQDYHYLSDWGPRFRKLADLYGAEDSDFS</sequence>
<evidence type="ECO:0000256" key="11">
    <source>
        <dbReference type="ARBA" id="ARBA00022989"/>
    </source>
</evidence>
<keyword evidence="10" id="KW-0965">Cell junction</keyword>
<dbReference type="Pfam" id="PF00028">
    <property type="entry name" value="Cadherin"/>
    <property type="match status" value="5"/>
</dbReference>
<feature type="transmembrane region" description="Helical" evidence="17">
    <location>
        <begin position="596"/>
        <end position="617"/>
    </location>
</feature>
<dbReference type="InterPro" id="IPR027397">
    <property type="entry name" value="Catenin-bd_sf"/>
</dbReference>
<keyword evidence="8 14" id="KW-0106">Calcium</keyword>
<dbReference type="SMART" id="SM00112">
    <property type="entry name" value="CA"/>
    <property type="match status" value="5"/>
</dbReference>
<dbReference type="Gene3D" id="4.10.900.10">
    <property type="entry name" value="TCF3-CBD (Catenin binding domain)"/>
    <property type="match status" value="1"/>
</dbReference>
<keyword evidence="11 17" id="KW-1133">Transmembrane helix</keyword>
<dbReference type="GO" id="GO:0045296">
    <property type="term" value="F:cadherin binding"/>
    <property type="evidence" value="ECO:0007669"/>
    <property type="project" value="TreeGrafter"/>
</dbReference>
<dbReference type="GO" id="GO:0008013">
    <property type="term" value="F:beta-catenin binding"/>
    <property type="evidence" value="ECO:0007669"/>
    <property type="project" value="TreeGrafter"/>
</dbReference>
<evidence type="ECO:0000259" key="19">
    <source>
        <dbReference type="PROSITE" id="PS50268"/>
    </source>
</evidence>
<dbReference type="PANTHER" id="PTHR24027">
    <property type="entry name" value="CADHERIN-23"/>
    <property type="match status" value="1"/>
</dbReference>
<dbReference type="GO" id="GO:0000902">
    <property type="term" value="P:cell morphogenesis"/>
    <property type="evidence" value="ECO:0007669"/>
    <property type="project" value="TreeGrafter"/>
</dbReference>
<accession>A0A3P8WMI4</accession>
<evidence type="ECO:0000256" key="18">
    <source>
        <dbReference type="SAM" id="SignalP"/>
    </source>
</evidence>
<feature type="signal peptide" evidence="18">
    <location>
        <begin position="1"/>
        <end position="19"/>
    </location>
</feature>
<dbReference type="GO" id="GO:0007043">
    <property type="term" value="P:cell-cell junction assembly"/>
    <property type="evidence" value="ECO:0007669"/>
    <property type="project" value="TreeGrafter"/>
</dbReference>
<dbReference type="InterPro" id="IPR015919">
    <property type="entry name" value="Cadherin-like_sf"/>
</dbReference>
<dbReference type="FunFam" id="4.10.900.10:FF:000001">
    <property type="entry name" value="Cadherin 2"/>
    <property type="match status" value="1"/>
</dbReference>
<evidence type="ECO:0000313" key="20">
    <source>
        <dbReference type="Ensembl" id="ENSCSEP00000026731.1"/>
    </source>
</evidence>
<dbReference type="FunFam" id="2.60.40.60:FF:000009">
    <property type="entry name" value="Cadherin 24"/>
    <property type="match status" value="1"/>
</dbReference>
<keyword evidence="3" id="KW-1003">Cell membrane</keyword>
<organism evidence="20 21">
    <name type="scientific">Cynoglossus semilaevis</name>
    <name type="common">Tongue sole</name>
    <dbReference type="NCBI Taxonomy" id="244447"/>
    <lineage>
        <taxon>Eukaryota</taxon>
        <taxon>Metazoa</taxon>
        <taxon>Chordata</taxon>
        <taxon>Craniata</taxon>
        <taxon>Vertebrata</taxon>
        <taxon>Euteleostomi</taxon>
        <taxon>Actinopterygii</taxon>
        <taxon>Neopterygii</taxon>
        <taxon>Teleostei</taxon>
        <taxon>Neoteleostei</taxon>
        <taxon>Acanthomorphata</taxon>
        <taxon>Carangaria</taxon>
        <taxon>Pleuronectiformes</taxon>
        <taxon>Pleuronectoidei</taxon>
        <taxon>Cynoglossidae</taxon>
        <taxon>Cynoglossinae</taxon>
        <taxon>Cynoglossus</taxon>
    </lineage>
</organism>
<dbReference type="InterPro" id="IPR002126">
    <property type="entry name" value="Cadherin-like_dom"/>
</dbReference>
<dbReference type="Pfam" id="PF01049">
    <property type="entry name" value="CADH_Y-type_LIR"/>
    <property type="match status" value="1"/>
</dbReference>
<dbReference type="GO" id="GO:0016477">
    <property type="term" value="P:cell migration"/>
    <property type="evidence" value="ECO:0007669"/>
    <property type="project" value="TreeGrafter"/>
</dbReference>
<dbReference type="InterPro" id="IPR020894">
    <property type="entry name" value="Cadherin_CS"/>
</dbReference>
<dbReference type="GO" id="GO:0005509">
    <property type="term" value="F:calcium ion binding"/>
    <property type="evidence" value="ECO:0007669"/>
    <property type="project" value="UniProtKB-UniRule"/>
</dbReference>
<evidence type="ECO:0000256" key="12">
    <source>
        <dbReference type="ARBA" id="ARBA00023136"/>
    </source>
</evidence>
<evidence type="ECO:0000256" key="8">
    <source>
        <dbReference type="ARBA" id="ARBA00022837"/>
    </source>
</evidence>
<evidence type="ECO:0000256" key="7">
    <source>
        <dbReference type="ARBA" id="ARBA00022737"/>
    </source>
</evidence>
<reference evidence="20" key="2">
    <citation type="submission" date="2025-08" db="UniProtKB">
        <authorList>
            <consortium name="Ensembl"/>
        </authorList>
    </citation>
    <scope>IDENTIFICATION</scope>
</reference>
<keyword evidence="21" id="KW-1185">Reference proteome</keyword>
<evidence type="ECO:0000256" key="10">
    <source>
        <dbReference type="ARBA" id="ARBA00022949"/>
    </source>
</evidence>
<keyword evidence="5" id="KW-0479">Metal-binding</keyword>
<dbReference type="GO" id="GO:0002009">
    <property type="term" value="P:morphogenesis of an epithelium"/>
    <property type="evidence" value="ECO:0007669"/>
    <property type="project" value="UniProtKB-ARBA"/>
</dbReference>
<dbReference type="PANTHER" id="PTHR24027:SF428">
    <property type="entry name" value="CADHERIN 6"/>
    <property type="match status" value="1"/>
</dbReference>
<comment type="subcellular location">
    <subcellularLocation>
        <location evidence="2">Cell junction</location>
        <location evidence="2">Adherens junction</location>
    </subcellularLocation>
    <subcellularLocation>
        <location evidence="1 15">Cell membrane</location>
        <topology evidence="1 15">Single-pass type I membrane protein</topology>
    </subcellularLocation>
</comment>
<reference evidence="20" key="3">
    <citation type="submission" date="2025-09" db="UniProtKB">
        <authorList>
            <consortium name="Ensembl"/>
        </authorList>
    </citation>
    <scope>IDENTIFICATION</scope>
</reference>
<reference evidence="20 21" key="1">
    <citation type="journal article" date="2014" name="Nat. Genet.">
        <title>Whole-genome sequence of a flatfish provides insights into ZW sex chromosome evolution and adaptation to a benthic lifestyle.</title>
        <authorList>
            <person name="Chen S."/>
            <person name="Zhang G."/>
            <person name="Shao C."/>
            <person name="Huang Q."/>
            <person name="Liu G."/>
            <person name="Zhang P."/>
            <person name="Song W."/>
            <person name="An N."/>
            <person name="Chalopin D."/>
            <person name="Volff J.N."/>
            <person name="Hong Y."/>
            <person name="Li Q."/>
            <person name="Sha Z."/>
            <person name="Zhou H."/>
            <person name="Xie M."/>
            <person name="Yu Q."/>
            <person name="Liu Y."/>
            <person name="Xiang H."/>
            <person name="Wang N."/>
            <person name="Wu K."/>
            <person name="Yang C."/>
            <person name="Zhou Q."/>
            <person name="Liao X."/>
            <person name="Yang L."/>
            <person name="Hu Q."/>
            <person name="Zhang J."/>
            <person name="Meng L."/>
            <person name="Jin L."/>
            <person name="Tian Y."/>
            <person name="Lian J."/>
            <person name="Yang J."/>
            <person name="Miao G."/>
            <person name="Liu S."/>
            <person name="Liang Z."/>
            <person name="Yan F."/>
            <person name="Li Y."/>
            <person name="Sun B."/>
            <person name="Zhang H."/>
            <person name="Zhang J."/>
            <person name="Zhu Y."/>
            <person name="Du M."/>
            <person name="Zhao Y."/>
            <person name="Schartl M."/>
            <person name="Tang Q."/>
            <person name="Wang J."/>
        </authorList>
    </citation>
    <scope>NUCLEOTIDE SEQUENCE</scope>
</reference>
<dbReference type="GO" id="GO:0016342">
    <property type="term" value="C:catenin complex"/>
    <property type="evidence" value="ECO:0007669"/>
    <property type="project" value="TreeGrafter"/>
</dbReference>
<dbReference type="Proteomes" id="UP000265120">
    <property type="component" value="Chromosome 20"/>
</dbReference>
<dbReference type="PRINTS" id="PR00205">
    <property type="entry name" value="CADHERIN"/>
</dbReference>
<dbReference type="InParanoid" id="A0A3P8WMI4"/>
<keyword evidence="4 15" id="KW-0812">Transmembrane</keyword>
<evidence type="ECO:0000256" key="6">
    <source>
        <dbReference type="ARBA" id="ARBA00022729"/>
    </source>
</evidence>
<evidence type="ECO:0000256" key="5">
    <source>
        <dbReference type="ARBA" id="ARBA00022723"/>
    </source>
</evidence>
<feature type="domain" description="Cadherin" evidence="19">
    <location>
        <begin position="157"/>
        <end position="267"/>
    </location>
</feature>
<feature type="domain" description="Cadherin" evidence="19">
    <location>
        <begin position="268"/>
        <end position="381"/>
    </location>
</feature>
<dbReference type="GO" id="GO:0005912">
    <property type="term" value="C:adherens junction"/>
    <property type="evidence" value="ECO:0007669"/>
    <property type="project" value="UniProtKB-SubCell"/>
</dbReference>
<evidence type="ECO:0000256" key="9">
    <source>
        <dbReference type="ARBA" id="ARBA00022889"/>
    </source>
</evidence>
<dbReference type="FunFam" id="2.60.40.60:FF:000012">
    <property type="entry name" value="Cadherin 24"/>
    <property type="match status" value="1"/>
</dbReference>
<proteinExistence type="predicted"/>
<keyword evidence="6 18" id="KW-0732">Signal</keyword>
<evidence type="ECO:0000256" key="17">
    <source>
        <dbReference type="SAM" id="Phobius"/>
    </source>
</evidence>